<dbReference type="GO" id="GO:0004065">
    <property type="term" value="F:arylsulfatase activity"/>
    <property type="evidence" value="ECO:0007669"/>
    <property type="project" value="TreeGrafter"/>
</dbReference>
<organism evidence="4 5">
    <name type="scientific">OM182 bacterium MED-G28</name>
    <dbReference type="NCBI Taxonomy" id="1986256"/>
    <lineage>
        <taxon>Bacteria</taxon>
        <taxon>Pseudomonadati</taxon>
        <taxon>Pseudomonadota</taxon>
        <taxon>Gammaproteobacteria</taxon>
        <taxon>OMG group</taxon>
        <taxon>OM182 clade</taxon>
    </lineage>
</organism>
<evidence type="ECO:0000259" key="3">
    <source>
        <dbReference type="Pfam" id="PF00884"/>
    </source>
</evidence>
<dbReference type="EMBL" id="NTJZ01000004">
    <property type="protein sequence ID" value="PDH34225.1"/>
    <property type="molecule type" value="Genomic_DNA"/>
</dbReference>
<feature type="domain" description="Sulfatase N-terminal" evidence="3">
    <location>
        <begin position="61"/>
        <end position="339"/>
    </location>
</feature>
<comment type="similarity">
    <text evidence="1">Belongs to the sulfatase family.</text>
</comment>
<dbReference type="CDD" id="cd16027">
    <property type="entry name" value="SGSH"/>
    <property type="match status" value="1"/>
</dbReference>
<dbReference type="PANTHER" id="PTHR42693:SF53">
    <property type="entry name" value="ENDO-4-O-SULFATASE"/>
    <property type="match status" value="1"/>
</dbReference>
<name>A0A2A5WCE7_9GAMM</name>
<gene>
    <name evidence="4" type="ORF">CNF02_05365</name>
</gene>
<evidence type="ECO:0000256" key="2">
    <source>
        <dbReference type="ARBA" id="ARBA00022801"/>
    </source>
</evidence>
<dbReference type="Pfam" id="PF00884">
    <property type="entry name" value="Sulfatase"/>
    <property type="match status" value="1"/>
</dbReference>
<proteinExistence type="inferred from homology"/>
<evidence type="ECO:0000313" key="4">
    <source>
        <dbReference type="EMBL" id="PDH34225.1"/>
    </source>
</evidence>
<keyword evidence="2" id="KW-0378">Hydrolase</keyword>
<comment type="caution">
    <text evidence="4">The sequence shown here is derived from an EMBL/GenBank/DDBJ whole genome shotgun (WGS) entry which is preliminary data.</text>
</comment>
<dbReference type="InterPro" id="IPR050738">
    <property type="entry name" value="Sulfatase"/>
</dbReference>
<dbReference type="InterPro" id="IPR000917">
    <property type="entry name" value="Sulfatase_N"/>
</dbReference>
<accession>A0A2A5WCE7</accession>
<dbReference type="Gene3D" id="3.40.720.10">
    <property type="entry name" value="Alkaline Phosphatase, subunit A"/>
    <property type="match status" value="1"/>
</dbReference>
<evidence type="ECO:0000256" key="1">
    <source>
        <dbReference type="ARBA" id="ARBA00008779"/>
    </source>
</evidence>
<dbReference type="AlphaFoldDB" id="A0A2A5WCE7"/>
<sequence>MAKVNVITTKIAGIKAIKRIKVGEGKVASSIFLALFVPVLLASCSDKSLVAGIEPVLPERPNILWLVAEDLSPIIPPFGDYTVETPNLSRLAAEGVRYSRVFSTSGVCAPSRATIATGLYQNRIGAHHMRTTSVVDEGPAGLMPYEAVPPAQVKMHSQYFREIGYFTSNNAKEDYQFRKPLTAWDESNSDAHWRNRAPGQPFFSIFNFGITHESQVWAQQENPLLVSENLDVPVPPYLPSTDIALRDIRQVYSNIVAMDQQIGNVLDQLEEDNLLDSTIIFFYSDHGGPLPRQKRLLYDSGTHLPMIIRYPDGWRSGEVDDQLISFVDFKSTALSLAGIRPPNYVDGRAFIGKFSNTPKRRYVHSAADRFDNQYDTIRAVRDSRFKYLRNYNLDKPYYLPLPYREQMAIMQELLRLEESGSLNEIQAQWFRSQKSPEELFDVDNDPYELRNLADDPHYADKLVELRTEMDFWLGQINDLGFMPELELIEKLWADGNQPKTKSPSISEQNGMVRLSSETVGANIAYQITSVEEDLPAEKFSNPWQVYTRPILLAADEQLFVLAHRIGFAPSEQVIYRRN</sequence>
<evidence type="ECO:0000313" key="5">
    <source>
        <dbReference type="Proteomes" id="UP000219329"/>
    </source>
</evidence>
<dbReference type="PANTHER" id="PTHR42693">
    <property type="entry name" value="ARYLSULFATASE FAMILY MEMBER"/>
    <property type="match status" value="1"/>
</dbReference>
<reference evidence="4 5" key="1">
    <citation type="submission" date="2017-08" db="EMBL/GenBank/DDBJ databases">
        <title>Fine stratification of microbial communities through a metagenomic profile of the photic zone.</title>
        <authorList>
            <person name="Haro-Moreno J.M."/>
            <person name="Lopez-Perez M."/>
            <person name="De La Torre J."/>
            <person name="Picazo A."/>
            <person name="Camacho A."/>
            <person name="Rodriguez-Valera F."/>
        </authorList>
    </citation>
    <scope>NUCLEOTIDE SEQUENCE [LARGE SCALE GENOMIC DNA]</scope>
    <source>
        <strain evidence="4">MED-G28</strain>
    </source>
</reference>
<dbReference type="Proteomes" id="UP000219329">
    <property type="component" value="Unassembled WGS sequence"/>
</dbReference>
<protein>
    <submittedName>
        <fullName evidence="4">Sulfatase</fullName>
    </submittedName>
</protein>
<dbReference type="InterPro" id="IPR017850">
    <property type="entry name" value="Alkaline_phosphatase_core_sf"/>
</dbReference>
<dbReference type="SUPFAM" id="SSF53649">
    <property type="entry name" value="Alkaline phosphatase-like"/>
    <property type="match status" value="1"/>
</dbReference>